<dbReference type="InterPro" id="IPR036249">
    <property type="entry name" value="Thioredoxin-like_sf"/>
</dbReference>
<dbReference type="PANTHER" id="PTHR10681:SF128">
    <property type="entry name" value="THIOREDOXIN-DEPENDENT PEROXIDE REDUCTASE, MITOCHONDRIAL"/>
    <property type="match status" value="1"/>
</dbReference>
<dbReference type="PROSITE" id="PS51352">
    <property type="entry name" value="THIOREDOXIN_2"/>
    <property type="match status" value="1"/>
</dbReference>
<evidence type="ECO:0000256" key="2">
    <source>
        <dbReference type="ARBA" id="ARBA00022490"/>
    </source>
</evidence>
<feature type="disulfide bond" description="Alternate" evidence="10">
    <location>
        <begin position="212"/>
        <end position="218"/>
    </location>
</feature>
<dbReference type="InterPro" id="IPR000866">
    <property type="entry name" value="AhpC/TSA"/>
</dbReference>
<evidence type="ECO:0000256" key="6">
    <source>
        <dbReference type="ARBA" id="ARBA00023157"/>
    </source>
</evidence>
<keyword evidence="5 10" id="KW-0560">Oxidoreductase</keyword>
<dbReference type="InterPro" id="IPR024706">
    <property type="entry name" value="Peroxiredoxin_AhpC-typ"/>
</dbReference>
<name>A0A1H9QU54_9BACI</name>
<comment type="miscellaneous">
    <text evidence="10">The active site is a conserved redox-active cysteine residue, the peroxidatic cysteine (C(P)), which makes the nucleophilic attack on the peroxide substrate. The peroxide oxidizes the C(P)-SH to cysteine sulfenic acid (C(P)-SOH), which then reacts with another cysteine residue, the resolving cysteine (C(R)), to form a disulfide bridge. The disulfide is subsequently reduced by an appropriate electron donor to complete the catalytic cycle. Although the primary sequence of this enzyme is similar to those of the 1-Cys Prx6 enzymes, its catalytic properties resemble those of the typical 2-Cys Prxs and C(R) is provided by the other dimeric subunit to form an intersubunit disulfide. The disulfide is subsequently reduced by thioredoxin.</text>
</comment>
<dbReference type="STRING" id="1464123.SAMN05444126_103137"/>
<feature type="region of interest" description="Disordered" evidence="12">
    <location>
        <begin position="177"/>
        <end position="201"/>
    </location>
</feature>
<dbReference type="InterPro" id="IPR019479">
    <property type="entry name" value="Peroxiredoxin_C"/>
</dbReference>
<keyword evidence="6 10" id="KW-1015">Disulfide bond</keyword>
<comment type="similarity">
    <text evidence="8 10">Belongs to the peroxiredoxin family. Prx6 subfamily.</text>
</comment>
<dbReference type="RefSeq" id="WP_093072003.1">
    <property type="nucleotide sequence ID" value="NZ_BJVE01000134.1"/>
</dbReference>
<dbReference type="InterPro" id="IPR022915">
    <property type="entry name" value="Peroxiredoxin_TDXH"/>
</dbReference>
<dbReference type="SUPFAM" id="SSF52833">
    <property type="entry name" value="Thioredoxin-like"/>
    <property type="match status" value="1"/>
</dbReference>
<keyword evidence="3 10" id="KW-0575">Peroxidase</keyword>
<dbReference type="Pfam" id="PF10417">
    <property type="entry name" value="1-cysPrx_C"/>
    <property type="match status" value="1"/>
</dbReference>
<evidence type="ECO:0000256" key="9">
    <source>
        <dbReference type="ARBA" id="ARBA00037420"/>
    </source>
</evidence>
<sequence>MDNYSNEQNEQQVVSLPRIGDKAPSFEAETTHGTLQLEDFDGSWVVLFSHPADFTPVCTTEFIAFQEIQDDLRELNTELLGLSVDSVHSHIAWVRNVKEKMGVELKFPIIADLNKDVAKKYGMIMPGESTTETSRAVFVIDDKQTVRAVIYYPLSTGRNMAEILRLVKGLQTTDEKGVATPANWNPGDKAIVPPPKTQEEADERVNNDEYECIDWYFCKKHV</sequence>
<comment type="function">
    <text evidence="9 10">Thiol-specific peroxidase that catalyzes the reduction of hydrogen peroxide and organic hydroperoxides to water and alcohols, respectively. Plays a role in cell protection against oxidative stress by detoxifying peroxides.</text>
</comment>
<evidence type="ECO:0000256" key="4">
    <source>
        <dbReference type="ARBA" id="ARBA00022862"/>
    </source>
</evidence>
<organism evidence="14 15">
    <name type="scientific">Salisediminibacterium halotolerans</name>
    <dbReference type="NCBI Taxonomy" id="517425"/>
    <lineage>
        <taxon>Bacteria</taxon>
        <taxon>Bacillati</taxon>
        <taxon>Bacillota</taxon>
        <taxon>Bacilli</taxon>
        <taxon>Bacillales</taxon>
        <taxon>Bacillaceae</taxon>
        <taxon>Salisediminibacterium</taxon>
    </lineage>
</organism>
<dbReference type="AlphaFoldDB" id="A0A1H9QU54"/>
<dbReference type="NCBIfam" id="NF009668">
    <property type="entry name" value="PRK13189.1"/>
    <property type="match status" value="1"/>
</dbReference>
<dbReference type="InterPro" id="IPR050217">
    <property type="entry name" value="Peroxiredoxin"/>
</dbReference>
<dbReference type="GO" id="GO:0045454">
    <property type="term" value="P:cell redox homeostasis"/>
    <property type="evidence" value="ECO:0007669"/>
    <property type="project" value="TreeGrafter"/>
</dbReference>
<feature type="active site" description="Cysteine sulfenic acid (-SOH) intermediate; for peroxidase activity" evidence="11">
    <location>
        <position position="58"/>
    </location>
</feature>
<comment type="subunit">
    <text evidence="10">Homodecamer. Pentamer of dimers that assemble into a ring structure.</text>
</comment>
<keyword evidence="2 10" id="KW-0963">Cytoplasm</keyword>
<feature type="disulfide bond" description="Interchain (with Cys-218); in linked form" evidence="10">
    <location>
        <position position="58"/>
    </location>
</feature>
<dbReference type="InterPro" id="IPR013766">
    <property type="entry name" value="Thioredoxin_domain"/>
</dbReference>
<feature type="active site" description="Cysteine sulfenic acid (-SOH) intermediate" evidence="10">
    <location>
        <position position="58"/>
    </location>
</feature>
<dbReference type="GO" id="GO:0005829">
    <property type="term" value="C:cytosol"/>
    <property type="evidence" value="ECO:0007669"/>
    <property type="project" value="TreeGrafter"/>
</dbReference>
<accession>A0A1H9QU54</accession>
<evidence type="ECO:0000256" key="7">
    <source>
        <dbReference type="ARBA" id="ARBA00023284"/>
    </source>
</evidence>
<keyword evidence="7 10" id="KW-0676">Redox-active center</keyword>
<dbReference type="Gene3D" id="3.40.30.10">
    <property type="entry name" value="Glutaredoxin"/>
    <property type="match status" value="1"/>
</dbReference>
<dbReference type="GO" id="GO:0006979">
    <property type="term" value="P:response to oxidative stress"/>
    <property type="evidence" value="ECO:0007669"/>
    <property type="project" value="TreeGrafter"/>
</dbReference>
<feature type="domain" description="Thioredoxin" evidence="13">
    <location>
        <begin position="17"/>
        <end position="172"/>
    </location>
</feature>
<evidence type="ECO:0000256" key="3">
    <source>
        <dbReference type="ARBA" id="ARBA00022559"/>
    </source>
</evidence>
<gene>
    <name evidence="14" type="ORF">SAMN05444126_103137</name>
</gene>
<comment type="caution">
    <text evidence="14">The sequence shown here is derived from an EMBL/GenBank/DDBJ whole genome shotgun (WGS) entry which is preliminary data.</text>
</comment>
<comment type="subcellular location">
    <subcellularLocation>
        <location evidence="10">Cytoplasm</location>
    </subcellularLocation>
</comment>
<keyword evidence="15" id="KW-1185">Reference proteome</keyword>
<dbReference type="HAMAP" id="MF_00401">
    <property type="entry name" value="Peroxiredoxin"/>
    <property type="match status" value="1"/>
</dbReference>
<dbReference type="PIRSF" id="PIRSF000239">
    <property type="entry name" value="AHPC"/>
    <property type="match status" value="1"/>
</dbReference>
<feature type="disulfide bond" description="Interchain (with Cys-58); in linked form" evidence="10">
    <location>
        <position position="218"/>
    </location>
</feature>
<dbReference type="GO" id="GO:0033554">
    <property type="term" value="P:cellular response to stress"/>
    <property type="evidence" value="ECO:0007669"/>
    <property type="project" value="TreeGrafter"/>
</dbReference>
<evidence type="ECO:0000313" key="15">
    <source>
        <dbReference type="Proteomes" id="UP000199318"/>
    </source>
</evidence>
<keyword evidence="4 10" id="KW-0049">Antioxidant</keyword>
<evidence type="ECO:0000256" key="12">
    <source>
        <dbReference type="SAM" id="MobiDB-lite"/>
    </source>
</evidence>
<dbReference type="Pfam" id="PF00578">
    <property type="entry name" value="AhpC-TSA"/>
    <property type="match status" value="1"/>
</dbReference>
<protein>
    <recommendedName>
        <fullName evidence="10">Peroxiredoxin</fullName>
        <ecNumber evidence="10">1.11.1.24</ecNumber>
    </recommendedName>
    <alternativeName>
        <fullName evidence="10">Thioredoxin peroxidase</fullName>
    </alternativeName>
    <alternativeName>
        <fullName evidence="10">Thioredoxin-dependent peroxiredoxin</fullName>
    </alternativeName>
</protein>
<evidence type="ECO:0000256" key="1">
    <source>
        <dbReference type="ARBA" id="ARBA00009796"/>
    </source>
</evidence>
<evidence type="ECO:0000256" key="8">
    <source>
        <dbReference type="ARBA" id="ARBA00025719"/>
    </source>
</evidence>
<proteinExistence type="inferred from homology"/>
<dbReference type="CDD" id="cd03016">
    <property type="entry name" value="PRX_1cys"/>
    <property type="match status" value="1"/>
</dbReference>
<dbReference type="EMBL" id="FOGV01000003">
    <property type="protein sequence ID" value="SER63996.1"/>
    <property type="molecule type" value="Genomic_DNA"/>
</dbReference>
<dbReference type="Proteomes" id="UP000199318">
    <property type="component" value="Unassembled WGS sequence"/>
</dbReference>
<reference evidence="15" key="1">
    <citation type="submission" date="2016-10" db="EMBL/GenBank/DDBJ databases">
        <authorList>
            <person name="de Groot N.N."/>
        </authorList>
    </citation>
    <scope>NUCLEOTIDE SEQUENCE [LARGE SCALE GENOMIC DNA]</scope>
    <source>
        <strain evidence="15">10nlg</strain>
    </source>
</reference>
<evidence type="ECO:0000256" key="11">
    <source>
        <dbReference type="PIRSR" id="PIRSR000239-1"/>
    </source>
</evidence>
<dbReference type="FunFam" id="3.40.30.10:FF:000011">
    <property type="entry name" value="Peroxiredoxin PRX1"/>
    <property type="match status" value="1"/>
</dbReference>
<dbReference type="InterPro" id="IPR045020">
    <property type="entry name" value="PRX_1cys"/>
</dbReference>
<evidence type="ECO:0000256" key="10">
    <source>
        <dbReference type="HAMAP-Rule" id="MF_00401"/>
    </source>
</evidence>
<feature type="binding site" evidence="10">
    <location>
        <position position="135"/>
    </location>
    <ligand>
        <name>substrate</name>
    </ligand>
</feature>
<dbReference type="Gene3D" id="3.30.1020.10">
    <property type="entry name" value="Antioxidant, Horf6, Chain A, domain2"/>
    <property type="match status" value="1"/>
</dbReference>
<comment type="similarity">
    <text evidence="1">Belongs to the peroxiredoxin family. AhpC/Prx1 subfamily.</text>
</comment>
<dbReference type="GO" id="GO:0042744">
    <property type="term" value="P:hydrogen peroxide catabolic process"/>
    <property type="evidence" value="ECO:0007669"/>
    <property type="project" value="TreeGrafter"/>
</dbReference>
<evidence type="ECO:0000259" key="13">
    <source>
        <dbReference type="PROSITE" id="PS51352"/>
    </source>
</evidence>
<comment type="catalytic activity">
    <reaction evidence="10">
        <text>a hydroperoxide + [thioredoxin]-dithiol = an alcohol + [thioredoxin]-disulfide + H2O</text>
        <dbReference type="Rhea" id="RHEA:62620"/>
        <dbReference type="Rhea" id="RHEA-COMP:10698"/>
        <dbReference type="Rhea" id="RHEA-COMP:10700"/>
        <dbReference type="ChEBI" id="CHEBI:15377"/>
        <dbReference type="ChEBI" id="CHEBI:29950"/>
        <dbReference type="ChEBI" id="CHEBI:30879"/>
        <dbReference type="ChEBI" id="CHEBI:35924"/>
        <dbReference type="ChEBI" id="CHEBI:50058"/>
        <dbReference type="EC" id="1.11.1.24"/>
    </reaction>
</comment>
<dbReference type="GO" id="GO:0008379">
    <property type="term" value="F:thioredoxin peroxidase activity"/>
    <property type="evidence" value="ECO:0007669"/>
    <property type="project" value="TreeGrafter"/>
</dbReference>
<evidence type="ECO:0000256" key="5">
    <source>
        <dbReference type="ARBA" id="ARBA00023002"/>
    </source>
</evidence>
<dbReference type="EC" id="1.11.1.24" evidence="10"/>
<dbReference type="PANTHER" id="PTHR10681">
    <property type="entry name" value="THIOREDOXIN PEROXIDASE"/>
    <property type="match status" value="1"/>
</dbReference>
<evidence type="ECO:0000313" key="14">
    <source>
        <dbReference type="EMBL" id="SER63996.1"/>
    </source>
</evidence>
<dbReference type="OrthoDB" id="9812811at2"/>